<evidence type="ECO:0000256" key="1">
    <source>
        <dbReference type="ARBA" id="ARBA00022741"/>
    </source>
</evidence>
<keyword evidence="4" id="KW-0378">Hydrolase</keyword>
<keyword evidence="2" id="KW-0067">ATP-binding</keyword>
<sequence length="238" mass="26056">MTAGWLAQRLDLPLYTLDLASVMSSFLGKTGANVRSVLNHAQERPCVLLLDEFDSIAKRRDDDTDVGELKRLVTVILQTIDDWSPTSLLVAATNHGELLDPAVWRRFDVTLPFEMPALEQRAALLHSREVAAPLAEAVAAVTEGQPLSALSRAVDVARKQALLEERGFEEALITWAASSAPQSTRAARTTSKGRRDLDIYLHHCRGLSAREIAELVGTSHMTVVRVLKRLKGEVDAGA</sequence>
<proteinExistence type="predicted"/>
<name>A0ABC8QEI3_9RALS</name>
<dbReference type="EMBL" id="CATZAT010000007">
    <property type="protein sequence ID" value="CAJ0797142.1"/>
    <property type="molecule type" value="Genomic_DNA"/>
</dbReference>
<keyword evidence="4" id="KW-0482">Metalloprotease</keyword>
<dbReference type="Pfam" id="PF00004">
    <property type="entry name" value="AAA"/>
    <property type="match status" value="1"/>
</dbReference>
<reference evidence="4 5" key="1">
    <citation type="submission" date="2023-07" db="EMBL/GenBank/DDBJ databases">
        <authorList>
            <person name="Peeters C."/>
        </authorList>
    </citation>
    <scope>NUCLEOTIDE SEQUENCE [LARGE SCALE GENOMIC DNA]</scope>
    <source>
        <strain evidence="4 5">LMG 18096</strain>
    </source>
</reference>
<keyword evidence="5" id="KW-1185">Reference proteome</keyword>
<dbReference type="Proteomes" id="UP001189663">
    <property type="component" value="Unassembled WGS sequence"/>
</dbReference>
<keyword evidence="1" id="KW-0547">Nucleotide-binding</keyword>
<dbReference type="AlphaFoldDB" id="A0ABC8QEI3"/>
<dbReference type="InterPro" id="IPR050221">
    <property type="entry name" value="26S_Proteasome_ATPase"/>
</dbReference>
<dbReference type="InterPro" id="IPR027417">
    <property type="entry name" value="P-loop_NTPase"/>
</dbReference>
<evidence type="ECO:0000313" key="5">
    <source>
        <dbReference type="Proteomes" id="UP001189663"/>
    </source>
</evidence>
<evidence type="ECO:0000313" key="4">
    <source>
        <dbReference type="EMBL" id="CAJ0797142.1"/>
    </source>
</evidence>
<comment type="caution">
    <text evidence="4">The sequence shown here is derived from an EMBL/GenBank/DDBJ whole genome shotgun (WGS) entry which is preliminary data.</text>
</comment>
<dbReference type="GO" id="GO:0008237">
    <property type="term" value="F:metallopeptidase activity"/>
    <property type="evidence" value="ECO:0007669"/>
    <property type="project" value="UniProtKB-KW"/>
</dbReference>
<dbReference type="Gene3D" id="3.40.50.300">
    <property type="entry name" value="P-loop containing nucleotide triphosphate hydrolases"/>
    <property type="match status" value="1"/>
</dbReference>
<feature type="domain" description="ATPase AAA-type core" evidence="3">
    <location>
        <begin position="2"/>
        <end position="114"/>
    </location>
</feature>
<gene>
    <name evidence="4" type="primary">ftsH_2</name>
    <name evidence="4" type="ORF">LMG18096_03361</name>
</gene>
<evidence type="ECO:0000256" key="2">
    <source>
        <dbReference type="ARBA" id="ARBA00022840"/>
    </source>
</evidence>
<dbReference type="PANTHER" id="PTHR23073">
    <property type="entry name" value="26S PROTEASOME REGULATORY SUBUNIT"/>
    <property type="match status" value="1"/>
</dbReference>
<dbReference type="InterPro" id="IPR003959">
    <property type="entry name" value="ATPase_AAA_core"/>
</dbReference>
<accession>A0ABC8QEI3</accession>
<dbReference type="CDD" id="cd19481">
    <property type="entry name" value="RecA-like_protease"/>
    <property type="match status" value="1"/>
</dbReference>
<keyword evidence="4" id="KW-0645">Protease</keyword>
<protein>
    <submittedName>
        <fullName evidence="4">ATP-dependent zinc metalloprotease FtsH</fullName>
        <ecNumber evidence="4">3.4.24.-</ecNumber>
    </submittedName>
</protein>
<evidence type="ECO:0000259" key="3">
    <source>
        <dbReference type="Pfam" id="PF00004"/>
    </source>
</evidence>
<dbReference type="EC" id="3.4.24.-" evidence="4"/>
<organism evidence="4 5">
    <name type="scientific">Ralstonia holmesii</name>
    <dbReference type="NCBI Taxonomy" id="3058602"/>
    <lineage>
        <taxon>Bacteria</taxon>
        <taxon>Pseudomonadati</taxon>
        <taxon>Pseudomonadota</taxon>
        <taxon>Betaproteobacteria</taxon>
        <taxon>Burkholderiales</taxon>
        <taxon>Burkholderiaceae</taxon>
        <taxon>Ralstonia</taxon>
    </lineage>
</organism>
<dbReference type="GO" id="GO:0005524">
    <property type="term" value="F:ATP binding"/>
    <property type="evidence" value="ECO:0007669"/>
    <property type="project" value="UniProtKB-KW"/>
</dbReference>
<dbReference type="SUPFAM" id="SSF52540">
    <property type="entry name" value="P-loop containing nucleoside triphosphate hydrolases"/>
    <property type="match status" value="1"/>
</dbReference>